<name>A0AAD5R2J6_PARTN</name>
<gene>
    <name evidence="2" type="ORF">KIN20_029505</name>
</gene>
<dbReference type="Proteomes" id="UP001196413">
    <property type="component" value="Unassembled WGS sequence"/>
</dbReference>
<reference evidence="2" key="1">
    <citation type="submission" date="2021-06" db="EMBL/GenBank/DDBJ databases">
        <title>Parelaphostrongylus tenuis whole genome reference sequence.</title>
        <authorList>
            <person name="Garwood T.J."/>
            <person name="Larsen P.A."/>
            <person name="Fountain-Jones N.M."/>
            <person name="Garbe J.R."/>
            <person name="Macchietto M.G."/>
            <person name="Kania S.A."/>
            <person name="Gerhold R.W."/>
            <person name="Richards J.E."/>
            <person name="Wolf T.M."/>
        </authorList>
    </citation>
    <scope>NUCLEOTIDE SEQUENCE</scope>
    <source>
        <strain evidence="2">MNPRO001-30</strain>
        <tissue evidence="2">Meninges</tissue>
    </source>
</reference>
<feature type="region of interest" description="Disordered" evidence="1">
    <location>
        <begin position="1"/>
        <end position="29"/>
    </location>
</feature>
<evidence type="ECO:0000313" key="2">
    <source>
        <dbReference type="EMBL" id="KAJ1368380.1"/>
    </source>
</evidence>
<dbReference type="EMBL" id="JAHQIW010006175">
    <property type="protein sequence ID" value="KAJ1368380.1"/>
    <property type="molecule type" value="Genomic_DNA"/>
</dbReference>
<evidence type="ECO:0000313" key="3">
    <source>
        <dbReference type="Proteomes" id="UP001196413"/>
    </source>
</evidence>
<dbReference type="AlphaFoldDB" id="A0AAD5R2J6"/>
<evidence type="ECO:0000256" key="1">
    <source>
        <dbReference type="SAM" id="MobiDB-lite"/>
    </source>
</evidence>
<proteinExistence type="predicted"/>
<accession>A0AAD5R2J6</accession>
<protein>
    <submittedName>
        <fullName evidence="2">Uncharacterized protein</fullName>
    </submittedName>
</protein>
<organism evidence="2 3">
    <name type="scientific">Parelaphostrongylus tenuis</name>
    <name type="common">Meningeal worm</name>
    <dbReference type="NCBI Taxonomy" id="148309"/>
    <lineage>
        <taxon>Eukaryota</taxon>
        <taxon>Metazoa</taxon>
        <taxon>Ecdysozoa</taxon>
        <taxon>Nematoda</taxon>
        <taxon>Chromadorea</taxon>
        <taxon>Rhabditida</taxon>
        <taxon>Rhabditina</taxon>
        <taxon>Rhabditomorpha</taxon>
        <taxon>Strongyloidea</taxon>
        <taxon>Metastrongylidae</taxon>
        <taxon>Parelaphostrongylus</taxon>
    </lineage>
</organism>
<keyword evidence="3" id="KW-1185">Reference proteome</keyword>
<sequence>MGETNYGMDATRIHPSPRTATYTGHAQTKPPPWTAIAKDEMNGRCAGVSTIRDDGPSKYPSIQLVFEDNHRRHKSKRNFAFHVSNATPPLERHN</sequence>
<comment type="caution">
    <text evidence="2">The sequence shown here is derived from an EMBL/GenBank/DDBJ whole genome shotgun (WGS) entry which is preliminary data.</text>
</comment>